<dbReference type="OrthoDB" id="5138418at2759"/>
<accession>A0A6A6TVH7</accession>
<organism evidence="2 3">
    <name type="scientific">Microthyrium microscopicum</name>
    <dbReference type="NCBI Taxonomy" id="703497"/>
    <lineage>
        <taxon>Eukaryota</taxon>
        <taxon>Fungi</taxon>
        <taxon>Dikarya</taxon>
        <taxon>Ascomycota</taxon>
        <taxon>Pezizomycotina</taxon>
        <taxon>Dothideomycetes</taxon>
        <taxon>Dothideomycetes incertae sedis</taxon>
        <taxon>Microthyriales</taxon>
        <taxon>Microthyriaceae</taxon>
        <taxon>Microthyrium</taxon>
    </lineage>
</organism>
<proteinExistence type="predicted"/>
<dbReference type="Pfam" id="PF13380">
    <property type="entry name" value="CoA_binding_2"/>
    <property type="match status" value="1"/>
</dbReference>
<protein>
    <submittedName>
        <fullName evidence="2">NAD(P)-binding protein</fullName>
    </submittedName>
</protein>
<dbReference type="SMART" id="SM00881">
    <property type="entry name" value="CoA_binding"/>
    <property type="match status" value="1"/>
</dbReference>
<evidence type="ECO:0000313" key="3">
    <source>
        <dbReference type="Proteomes" id="UP000799302"/>
    </source>
</evidence>
<sequence>MEAALKTFFSSSRFAVVGASSDTAKFGHKVFVWYLQHNLPVTPINPRVPEVSVKSSNYVTVASPNNLSSPGDTSLSIITPPAATMKVLQEAKDAGVPAVWLQPGSYNDEVMAFARKEFDAAIGGTEGGTSGDEGWCVLVDGEDGLKLAGREWSKL</sequence>
<dbReference type="Gene3D" id="3.40.50.720">
    <property type="entry name" value="NAD(P)-binding Rossmann-like Domain"/>
    <property type="match status" value="1"/>
</dbReference>
<keyword evidence="3" id="KW-1185">Reference proteome</keyword>
<dbReference type="InterPro" id="IPR036291">
    <property type="entry name" value="NAD(P)-bd_dom_sf"/>
</dbReference>
<evidence type="ECO:0000313" key="2">
    <source>
        <dbReference type="EMBL" id="KAF2663740.1"/>
    </source>
</evidence>
<reference evidence="2" key="1">
    <citation type="journal article" date="2020" name="Stud. Mycol.">
        <title>101 Dothideomycetes genomes: a test case for predicting lifestyles and emergence of pathogens.</title>
        <authorList>
            <person name="Haridas S."/>
            <person name="Albert R."/>
            <person name="Binder M."/>
            <person name="Bloem J."/>
            <person name="Labutti K."/>
            <person name="Salamov A."/>
            <person name="Andreopoulos B."/>
            <person name="Baker S."/>
            <person name="Barry K."/>
            <person name="Bills G."/>
            <person name="Bluhm B."/>
            <person name="Cannon C."/>
            <person name="Castanera R."/>
            <person name="Culley D."/>
            <person name="Daum C."/>
            <person name="Ezra D."/>
            <person name="Gonzalez J."/>
            <person name="Henrissat B."/>
            <person name="Kuo A."/>
            <person name="Liang C."/>
            <person name="Lipzen A."/>
            <person name="Lutzoni F."/>
            <person name="Magnuson J."/>
            <person name="Mondo S."/>
            <person name="Nolan M."/>
            <person name="Ohm R."/>
            <person name="Pangilinan J."/>
            <person name="Park H.-J."/>
            <person name="Ramirez L."/>
            <person name="Alfaro M."/>
            <person name="Sun H."/>
            <person name="Tritt A."/>
            <person name="Yoshinaga Y."/>
            <person name="Zwiers L.-H."/>
            <person name="Turgeon B."/>
            <person name="Goodwin S."/>
            <person name="Spatafora J."/>
            <person name="Crous P."/>
            <person name="Grigoriev I."/>
        </authorList>
    </citation>
    <scope>NUCLEOTIDE SEQUENCE</scope>
    <source>
        <strain evidence="2">CBS 115976</strain>
    </source>
</reference>
<dbReference type="Proteomes" id="UP000799302">
    <property type="component" value="Unassembled WGS sequence"/>
</dbReference>
<name>A0A6A6TVH7_9PEZI</name>
<dbReference type="SUPFAM" id="SSF51735">
    <property type="entry name" value="NAD(P)-binding Rossmann-fold domains"/>
    <property type="match status" value="1"/>
</dbReference>
<dbReference type="AlphaFoldDB" id="A0A6A6TVH7"/>
<dbReference type="PANTHER" id="PTHR33303:SF2">
    <property type="entry name" value="COA-BINDING DOMAIN-CONTAINING PROTEIN"/>
    <property type="match status" value="1"/>
</dbReference>
<feature type="domain" description="CoA-binding" evidence="1">
    <location>
        <begin position="8"/>
        <end position="105"/>
    </location>
</feature>
<evidence type="ECO:0000259" key="1">
    <source>
        <dbReference type="SMART" id="SM00881"/>
    </source>
</evidence>
<gene>
    <name evidence="2" type="ORF">BT63DRAFT_379613</name>
</gene>
<dbReference type="PANTHER" id="PTHR33303">
    <property type="entry name" value="CYTOPLASMIC PROTEIN-RELATED"/>
    <property type="match status" value="1"/>
</dbReference>
<dbReference type="EMBL" id="MU004244">
    <property type="protein sequence ID" value="KAF2663740.1"/>
    <property type="molecule type" value="Genomic_DNA"/>
</dbReference>
<dbReference type="InterPro" id="IPR003781">
    <property type="entry name" value="CoA-bd"/>
</dbReference>